<dbReference type="PANTHER" id="PTHR33169:SF27">
    <property type="entry name" value="TRANSCRIPTIONAL REGULATOR PADR FAMILY PROTEIN"/>
    <property type="match status" value="1"/>
</dbReference>
<dbReference type="Pfam" id="PF03551">
    <property type="entry name" value="PadR"/>
    <property type="match status" value="1"/>
</dbReference>
<dbReference type="InterPro" id="IPR052509">
    <property type="entry name" value="Metal_resp_DNA-bind_regulator"/>
</dbReference>
<dbReference type="EMBL" id="CP104213">
    <property type="protein sequence ID" value="UWX62698.1"/>
    <property type="molecule type" value="Genomic_DNA"/>
</dbReference>
<evidence type="ECO:0000313" key="3">
    <source>
        <dbReference type="Proteomes" id="UP001060261"/>
    </source>
</evidence>
<dbReference type="RefSeq" id="WP_260558993.1">
    <property type="nucleotide sequence ID" value="NZ_BAABEC010000008.1"/>
</dbReference>
<keyword evidence="3" id="KW-1185">Reference proteome</keyword>
<dbReference type="Proteomes" id="UP001060261">
    <property type="component" value="Chromosome"/>
</dbReference>
<dbReference type="InterPro" id="IPR036390">
    <property type="entry name" value="WH_DNA-bd_sf"/>
</dbReference>
<sequence>MTTDPNTLLLLGLLKGQRQHGYQLNEFIERNLGRFTTLKKATAYAALDRLEKQGWIEATTEQEGNRPARRVYGLTPGGEQQFFALLRAHLSRPEPVAFYGDLGMMFVNQLPPAEVKRLLSERRESLEIQIAGLERVPTHEGAFGQGLFGVDLAISRQLALLRADRQWLSQTLGGLPDGFSEGEI</sequence>
<proteinExistence type="predicted"/>
<accession>A0ABY5YD07</accession>
<evidence type="ECO:0000313" key="2">
    <source>
        <dbReference type="EMBL" id="UWX62698.1"/>
    </source>
</evidence>
<gene>
    <name evidence="2" type="ORF">N0D28_07905</name>
</gene>
<dbReference type="InterPro" id="IPR005149">
    <property type="entry name" value="Tscrpt_reg_PadR_N"/>
</dbReference>
<evidence type="ECO:0000259" key="1">
    <source>
        <dbReference type="Pfam" id="PF03551"/>
    </source>
</evidence>
<name>A0ABY5YD07_9DEIO</name>
<dbReference type="PANTHER" id="PTHR33169">
    <property type="entry name" value="PADR-FAMILY TRANSCRIPTIONAL REGULATOR"/>
    <property type="match status" value="1"/>
</dbReference>
<protein>
    <submittedName>
        <fullName evidence="2">PadR family transcriptional regulator</fullName>
    </submittedName>
</protein>
<dbReference type="SUPFAM" id="SSF46785">
    <property type="entry name" value="Winged helix' DNA-binding domain"/>
    <property type="match status" value="1"/>
</dbReference>
<dbReference type="InterPro" id="IPR036388">
    <property type="entry name" value="WH-like_DNA-bd_sf"/>
</dbReference>
<dbReference type="Gene3D" id="1.10.10.10">
    <property type="entry name" value="Winged helix-like DNA-binding domain superfamily/Winged helix DNA-binding domain"/>
    <property type="match status" value="1"/>
</dbReference>
<reference evidence="2" key="1">
    <citation type="submission" date="2022-09" db="EMBL/GenBank/DDBJ databases">
        <title>genome sequence of Deinococcus rubellus.</title>
        <authorList>
            <person name="Srinivasan S."/>
        </authorList>
    </citation>
    <scope>NUCLEOTIDE SEQUENCE</scope>
    <source>
        <strain evidence="2">Ant6</strain>
    </source>
</reference>
<feature type="domain" description="Transcription regulator PadR N-terminal" evidence="1">
    <location>
        <begin position="10"/>
        <end position="82"/>
    </location>
</feature>
<organism evidence="2 3">
    <name type="scientific">Deinococcus rubellus</name>
    <dbReference type="NCBI Taxonomy" id="1889240"/>
    <lineage>
        <taxon>Bacteria</taxon>
        <taxon>Thermotogati</taxon>
        <taxon>Deinococcota</taxon>
        <taxon>Deinococci</taxon>
        <taxon>Deinococcales</taxon>
        <taxon>Deinococcaceae</taxon>
        <taxon>Deinococcus</taxon>
    </lineage>
</organism>